<feature type="chain" id="PRO_5014904306" evidence="1">
    <location>
        <begin position="23"/>
        <end position="75"/>
    </location>
</feature>
<protein>
    <submittedName>
        <fullName evidence="2">Uncharacterized protein</fullName>
    </submittedName>
</protein>
<dbReference type="EMBL" id="NKXO01000040">
    <property type="protein sequence ID" value="PKQ66898.1"/>
    <property type="molecule type" value="Genomic_DNA"/>
</dbReference>
<reference evidence="2 3" key="1">
    <citation type="submission" date="2017-06" db="EMBL/GenBank/DDBJ databases">
        <title>Raineya orbicola gen. nov., sp. nov. a slightly thermophilic bacterium of the phylum Bacteroidetes and the description of Raineyaceae fam. nov.</title>
        <authorList>
            <person name="Albuquerque L."/>
            <person name="Polonia A.R.M."/>
            <person name="Barroso C."/>
            <person name="Froufe H.J.C."/>
            <person name="Lage O."/>
            <person name="Lobo-Da-Cunha A."/>
            <person name="Egas C."/>
            <person name="Da Costa M.S."/>
        </authorList>
    </citation>
    <scope>NUCLEOTIDE SEQUENCE [LARGE SCALE GENOMIC DNA]</scope>
    <source>
        <strain evidence="2 3">SPSPC-11</strain>
    </source>
</reference>
<evidence type="ECO:0000256" key="1">
    <source>
        <dbReference type="SAM" id="SignalP"/>
    </source>
</evidence>
<dbReference type="RefSeq" id="WP_101359503.1">
    <property type="nucleotide sequence ID" value="NZ_NKXO01000040.1"/>
</dbReference>
<evidence type="ECO:0000313" key="3">
    <source>
        <dbReference type="Proteomes" id="UP000233387"/>
    </source>
</evidence>
<keyword evidence="3" id="KW-1185">Reference proteome</keyword>
<accession>A0A2N3I9G0</accession>
<evidence type="ECO:0000313" key="2">
    <source>
        <dbReference type="EMBL" id="PKQ66898.1"/>
    </source>
</evidence>
<name>A0A2N3I9G0_9BACT</name>
<gene>
    <name evidence="2" type="ORF">Rain11_2239</name>
</gene>
<dbReference type="Proteomes" id="UP000233387">
    <property type="component" value="Unassembled WGS sequence"/>
</dbReference>
<sequence length="75" mass="8047">MKNKLKKLGVLAVLLANVTIFAPQKVEGQGKITIVVDENPTSNNRRYIDITIGFVNIYGCIDQAGDCLATIVIGG</sequence>
<proteinExistence type="predicted"/>
<comment type="caution">
    <text evidence="2">The sequence shown here is derived from an EMBL/GenBank/DDBJ whole genome shotgun (WGS) entry which is preliminary data.</text>
</comment>
<organism evidence="2 3">
    <name type="scientific">Raineya orbicola</name>
    <dbReference type="NCBI Taxonomy" id="2016530"/>
    <lineage>
        <taxon>Bacteria</taxon>
        <taxon>Pseudomonadati</taxon>
        <taxon>Bacteroidota</taxon>
        <taxon>Cytophagia</taxon>
        <taxon>Cytophagales</taxon>
        <taxon>Raineyaceae</taxon>
        <taxon>Raineya</taxon>
    </lineage>
</organism>
<keyword evidence="1" id="KW-0732">Signal</keyword>
<dbReference type="AlphaFoldDB" id="A0A2N3I9G0"/>
<feature type="signal peptide" evidence="1">
    <location>
        <begin position="1"/>
        <end position="22"/>
    </location>
</feature>